<protein>
    <submittedName>
        <fullName evidence="1">Nucleotidyltransferase domain-containing protein</fullName>
    </submittedName>
</protein>
<dbReference type="InterPro" id="IPR019646">
    <property type="entry name" value="Aminoglyc_AdlTrfase"/>
</dbReference>
<name>A0ABW9LVH2_9MYCO</name>
<accession>A0ABW9LVH2</accession>
<comment type="caution">
    <text evidence="1">The sequence shown here is derived from an EMBL/GenBank/DDBJ whole genome shotgun (WGS) entry which is preliminary data.</text>
</comment>
<dbReference type="EMBL" id="JBKBDE010000002">
    <property type="protein sequence ID" value="MFN6550496.1"/>
    <property type="molecule type" value="Genomic_DNA"/>
</dbReference>
<sequence>MPMSDDLPPHGVAISADEADELWDPWTPAEVARRLAGVDAPWCVAAGWAIDLYLGDLPRPHADIEIAVPRRDFPQIAAALDSFDWDVAGAGRLWPYPDVSDHPALHQTWCRDPTTGRYHLDVFREPHTGDQWLCRRDPSITLPYQELIGFRDGIPYLVPEVALLFKAHRTAAKDEQDFRRTAPRLTSTGRTRLLSWMTRLYPDHPWLAQLRTQGFGSVR</sequence>
<dbReference type="RefSeq" id="WP_409549315.1">
    <property type="nucleotide sequence ID" value="NZ_JBKBDE010000002.1"/>
</dbReference>
<proteinExistence type="predicted"/>
<dbReference type="Pfam" id="PF10706">
    <property type="entry name" value="Aminoglyc_resit"/>
    <property type="match status" value="1"/>
</dbReference>
<dbReference type="Gene3D" id="3.30.460.40">
    <property type="match status" value="1"/>
</dbReference>
<dbReference type="Proteomes" id="UP001635817">
    <property type="component" value="Unassembled WGS sequence"/>
</dbReference>
<reference evidence="1 2" key="1">
    <citation type="submission" date="2024-12" db="EMBL/GenBank/DDBJ databases">
        <title>The coexistence of Mycolicibacterium septicum and Mycolicibacterium nivoides in clinical samples.</title>
        <authorList>
            <person name="Wang C."/>
            <person name="Feng Y."/>
            <person name="Zong Z."/>
        </authorList>
    </citation>
    <scope>NUCLEOTIDE SEQUENCE [LARGE SCALE GENOMIC DNA]</scope>
    <source>
        <strain evidence="1 2">120310</strain>
    </source>
</reference>
<evidence type="ECO:0000313" key="2">
    <source>
        <dbReference type="Proteomes" id="UP001635817"/>
    </source>
</evidence>
<organism evidence="1 2">
    <name type="scientific">Mycolicibacterium septicum</name>
    <dbReference type="NCBI Taxonomy" id="98668"/>
    <lineage>
        <taxon>Bacteria</taxon>
        <taxon>Bacillati</taxon>
        <taxon>Actinomycetota</taxon>
        <taxon>Actinomycetes</taxon>
        <taxon>Mycobacteriales</taxon>
        <taxon>Mycobacteriaceae</taxon>
        <taxon>Mycolicibacterium</taxon>
    </lineage>
</organism>
<gene>
    <name evidence="1" type="ORF">ACK4CP_08840</name>
</gene>
<keyword evidence="2" id="KW-1185">Reference proteome</keyword>
<evidence type="ECO:0000313" key="1">
    <source>
        <dbReference type="EMBL" id="MFN6550496.1"/>
    </source>
</evidence>